<gene>
    <name evidence="1" type="ordered locus">Arcve_0356</name>
</gene>
<organism evidence="1 2">
    <name type="scientific">Archaeoglobus veneficus (strain DSM 11195 / SNP6)</name>
    <dbReference type="NCBI Taxonomy" id="693661"/>
    <lineage>
        <taxon>Archaea</taxon>
        <taxon>Methanobacteriati</taxon>
        <taxon>Methanobacteriota</taxon>
        <taxon>Archaeoglobi</taxon>
        <taxon>Archaeoglobales</taxon>
        <taxon>Archaeoglobaceae</taxon>
        <taxon>Archaeoglobus</taxon>
    </lineage>
</organism>
<dbReference type="Proteomes" id="UP000008136">
    <property type="component" value="Chromosome"/>
</dbReference>
<proteinExistence type="predicted"/>
<dbReference type="HOGENOM" id="CLU_2712594_0_0_2"/>
<sequence length="83" mass="9466">MKTQMSCIFCKYFASCGGMAEICGHFELKDSPKQNRPNRKLKDIVEKSMTISEAAAKLNMTVTEFLEMLGEMERQGKIKIELK</sequence>
<protein>
    <submittedName>
        <fullName evidence="1">Uncharacterized protein</fullName>
    </submittedName>
</protein>
<keyword evidence="2" id="KW-1185">Reference proteome</keyword>
<dbReference type="AlphaFoldDB" id="F2KPF8"/>
<reference evidence="1 2" key="1">
    <citation type="submission" date="2011-03" db="EMBL/GenBank/DDBJ databases">
        <title>The complete genome of Archaeoglobus veneficus SNP6.</title>
        <authorList>
            <consortium name="US DOE Joint Genome Institute (JGI-PGF)"/>
            <person name="Lucas S."/>
            <person name="Copeland A."/>
            <person name="Lapidus A."/>
            <person name="Bruce D."/>
            <person name="Goodwin L."/>
            <person name="Pitluck S."/>
            <person name="Kyrpides N."/>
            <person name="Mavromatis K."/>
            <person name="Pagani I."/>
            <person name="Ivanova N."/>
            <person name="Mikhailova N."/>
            <person name="Lu M."/>
            <person name="Detter J.C."/>
            <person name="Tapia R."/>
            <person name="Han C."/>
            <person name="Land M."/>
            <person name="Hauser L."/>
            <person name="Markowitz V."/>
            <person name="Cheng J.-F."/>
            <person name="Hugenholtz P."/>
            <person name="Woyke T."/>
            <person name="Wu D."/>
            <person name="Spring S."/>
            <person name="Brambilla E."/>
            <person name="Klenk H.-P."/>
            <person name="Eisen J.A."/>
        </authorList>
    </citation>
    <scope>NUCLEOTIDE SEQUENCE [LARGE SCALE GENOMIC DNA]</scope>
    <source>
        <strain>SNP6</strain>
    </source>
</reference>
<evidence type="ECO:0000313" key="2">
    <source>
        <dbReference type="Proteomes" id="UP000008136"/>
    </source>
</evidence>
<dbReference type="KEGG" id="ave:Arcve_0356"/>
<dbReference type="eggNOG" id="arCOG15096">
    <property type="taxonomic scope" value="Archaea"/>
</dbReference>
<name>F2KPF8_ARCVS</name>
<accession>F2KPF8</accession>
<dbReference type="STRING" id="693661.Arcve_0356"/>
<dbReference type="EMBL" id="CP002588">
    <property type="protein sequence ID" value="AEA46389.1"/>
    <property type="molecule type" value="Genomic_DNA"/>
</dbReference>
<evidence type="ECO:0000313" key="1">
    <source>
        <dbReference type="EMBL" id="AEA46389.1"/>
    </source>
</evidence>